<dbReference type="AlphaFoldDB" id="A0A7W5AMC7"/>
<keyword evidence="3" id="KW-1185">Reference proteome</keyword>
<comment type="caution">
    <text evidence="2">The sequence shown here is derived from an EMBL/GenBank/DDBJ whole genome shotgun (WGS) entry which is preliminary data.</text>
</comment>
<dbReference type="Proteomes" id="UP000590749">
    <property type="component" value="Unassembled WGS sequence"/>
</dbReference>
<accession>A0A7W5AMC7</accession>
<keyword evidence="1" id="KW-0812">Transmembrane</keyword>
<protein>
    <submittedName>
        <fullName evidence="2">Uncharacterized protein</fullName>
    </submittedName>
</protein>
<proteinExistence type="predicted"/>
<gene>
    <name evidence="2" type="ORF">FHR83_006634</name>
</gene>
<evidence type="ECO:0000313" key="2">
    <source>
        <dbReference type="EMBL" id="MBB3098928.1"/>
    </source>
</evidence>
<keyword evidence="1" id="KW-1133">Transmembrane helix</keyword>
<evidence type="ECO:0000256" key="1">
    <source>
        <dbReference type="SAM" id="Phobius"/>
    </source>
</evidence>
<evidence type="ECO:0000313" key="3">
    <source>
        <dbReference type="Proteomes" id="UP000590749"/>
    </source>
</evidence>
<dbReference type="EMBL" id="JACHXF010000017">
    <property type="protein sequence ID" value="MBB3098928.1"/>
    <property type="molecule type" value="Genomic_DNA"/>
</dbReference>
<reference evidence="2 3" key="1">
    <citation type="submission" date="2020-08" db="EMBL/GenBank/DDBJ databases">
        <title>Genomic Encyclopedia of Type Strains, Phase III (KMG-III): the genomes of soil and plant-associated and newly described type strains.</title>
        <authorList>
            <person name="Whitman W."/>
        </authorList>
    </citation>
    <scope>NUCLEOTIDE SEQUENCE [LARGE SCALE GENOMIC DNA]</scope>
    <source>
        <strain evidence="2 3">CECT 3287</strain>
    </source>
</reference>
<dbReference type="RefSeq" id="WP_183225017.1">
    <property type="nucleotide sequence ID" value="NZ_BMPW01000020.1"/>
</dbReference>
<feature type="transmembrane region" description="Helical" evidence="1">
    <location>
        <begin position="12"/>
        <end position="37"/>
    </location>
</feature>
<keyword evidence="1" id="KW-0472">Membrane</keyword>
<sequence length="75" mass="8320">MTWWDHFLADAVPTAVMSVIAAAALGTSHLVAFLTGVRWERRRRWRAVADQRAGFLAQSQITVPLLAASMPEADR</sequence>
<organism evidence="2 3">
    <name type="scientific">Actinoplanes campanulatus</name>
    <dbReference type="NCBI Taxonomy" id="113559"/>
    <lineage>
        <taxon>Bacteria</taxon>
        <taxon>Bacillati</taxon>
        <taxon>Actinomycetota</taxon>
        <taxon>Actinomycetes</taxon>
        <taxon>Micromonosporales</taxon>
        <taxon>Micromonosporaceae</taxon>
        <taxon>Actinoplanes</taxon>
    </lineage>
</organism>
<name>A0A7W5AMC7_9ACTN</name>